<evidence type="ECO:0000256" key="2">
    <source>
        <dbReference type="ARBA" id="ARBA00007898"/>
    </source>
</evidence>
<dbReference type="GO" id="GO:0005886">
    <property type="term" value="C:plasma membrane"/>
    <property type="evidence" value="ECO:0007669"/>
    <property type="project" value="TreeGrafter"/>
</dbReference>
<dbReference type="GO" id="GO:0071555">
    <property type="term" value="P:cell wall organization"/>
    <property type="evidence" value="ECO:0007669"/>
    <property type="project" value="TreeGrafter"/>
</dbReference>
<dbReference type="InterPro" id="IPR001460">
    <property type="entry name" value="PCN-bd_Tpept"/>
</dbReference>
<dbReference type="Pfam" id="PF00905">
    <property type="entry name" value="Transpeptidase"/>
    <property type="match status" value="1"/>
</dbReference>
<comment type="similarity">
    <text evidence="2">Belongs to the class-D beta-lactamase family.</text>
</comment>
<keyword evidence="6" id="KW-0046">Antibiotic resistance</keyword>
<dbReference type="SUPFAM" id="SSF56601">
    <property type="entry name" value="beta-lactamase/transpeptidase-like"/>
    <property type="match status" value="1"/>
</dbReference>
<dbReference type="PANTHER" id="PTHR30627">
    <property type="entry name" value="PEPTIDOGLYCAN D,D-TRANSPEPTIDASE"/>
    <property type="match status" value="1"/>
</dbReference>
<dbReference type="AlphaFoldDB" id="A0A1Z3N5C4"/>
<dbReference type="EMBL" id="CP020946">
    <property type="protein sequence ID" value="ASD62663.1"/>
    <property type="molecule type" value="Genomic_DNA"/>
</dbReference>
<protein>
    <recommendedName>
        <fullName evidence="3">beta-lactamase</fullName>
        <ecNumber evidence="3">3.5.2.6</ecNumber>
    </recommendedName>
</protein>
<evidence type="ECO:0000256" key="3">
    <source>
        <dbReference type="ARBA" id="ARBA00012865"/>
    </source>
</evidence>
<evidence type="ECO:0000313" key="9">
    <source>
        <dbReference type="Proteomes" id="UP000197003"/>
    </source>
</evidence>
<accession>A0A1Z3N5C4</accession>
<evidence type="ECO:0000256" key="4">
    <source>
        <dbReference type="ARBA" id="ARBA00022729"/>
    </source>
</evidence>
<organism evidence="8 9">
    <name type="scientific">Bdellovibrio bacteriovorus</name>
    <dbReference type="NCBI Taxonomy" id="959"/>
    <lineage>
        <taxon>Bacteria</taxon>
        <taxon>Pseudomonadati</taxon>
        <taxon>Bdellovibrionota</taxon>
        <taxon>Bdellovibrionia</taxon>
        <taxon>Bdellovibrionales</taxon>
        <taxon>Pseudobdellovibrionaceae</taxon>
        <taxon>Bdellovibrio</taxon>
    </lineage>
</organism>
<comment type="catalytic activity">
    <reaction evidence="1">
        <text>a beta-lactam + H2O = a substituted beta-amino acid</text>
        <dbReference type="Rhea" id="RHEA:20401"/>
        <dbReference type="ChEBI" id="CHEBI:15377"/>
        <dbReference type="ChEBI" id="CHEBI:35627"/>
        <dbReference type="ChEBI" id="CHEBI:140347"/>
        <dbReference type="EC" id="3.5.2.6"/>
    </reaction>
</comment>
<evidence type="ECO:0000256" key="5">
    <source>
        <dbReference type="ARBA" id="ARBA00022801"/>
    </source>
</evidence>
<dbReference type="PROSITE" id="PS51257">
    <property type="entry name" value="PROKAR_LIPOPROTEIN"/>
    <property type="match status" value="1"/>
</dbReference>
<gene>
    <name evidence="8" type="ORF">B9G79_03295</name>
</gene>
<dbReference type="Gene3D" id="3.40.710.10">
    <property type="entry name" value="DD-peptidase/beta-lactamase superfamily"/>
    <property type="match status" value="1"/>
</dbReference>
<dbReference type="InterPro" id="IPR050515">
    <property type="entry name" value="Beta-lactam/transpept"/>
</dbReference>
<evidence type="ECO:0000256" key="1">
    <source>
        <dbReference type="ARBA" id="ARBA00001526"/>
    </source>
</evidence>
<sequence>MRTYKSEGVFMKALSFLTIPALLLGCSSPAPKEAPAKEAAPVAADPYPDKAVCFLLIDAQTGQIQKSINEENCQVQRPACSTFKVPLAVMGFDSGILKNESTKFKWNGKKHSIPEWNKDQTAASWMKNSTVWYSQVLTGKMGFQKLQTYLRKFDYGNQDISGGIKTAWLTPASFTPDEKGFSLRISGFEQTDFLKKLLYDKLPATKRSQELTKKIMFLEKTPKGYEFSGKTGSGYTDEAQKRRIGWFVGFIKTPDRQYVFATNYIDTVDVENAEFGSRLAKQLTINLLKEENLW</sequence>
<keyword evidence="5" id="KW-0378">Hydrolase</keyword>
<dbReference type="GO" id="GO:0008658">
    <property type="term" value="F:penicillin binding"/>
    <property type="evidence" value="ECO:0007669"/>
    <property type="project" value="InterPro"/>
</dbReference>
<dbReference type="EC" id="3.5.2.6" evidence="3"/>
<dbReference type="GO" id="GO:0008800">
    <property type="term" value="F:beta-lactamase activity"/>
    <property type="evidence" value="ECO:0007669"/>
    <property type="project" value="UniProtKB-EC"/>
</dbReference>
<dbReference type="GO" id="GO:0046677">
    <property type="term" value="P:response to antibiotic"/>
    <property type="evidence" value="ECO:0007669"/>
    <property type="project" value="UniProtKB-KW"/>
</dbReference>
<feature type="domain" description="Penicillin-binding protein transpeptidase" evidence="7">
    <location>
        <begin position="53"/>
        <end position="278"/>
    </location>
</feature>
<reference evidence="8 9" key="1">
    <citation type="submission" date="2017-04" db="EMBL/GenBank/DDBJ databases">
        <title>Whole genome sequence of Bdellovibrio bacteriovorus strain SSB218315.</title>
        <authorList>
            <person name="Oyedara O."/>
            <person name="Rodriguez-Perez M.A."/>
        </authorList>
    </citation>
    <scope>NUCLEOTIDE SEQUENCE [LARGE SCALE GENOMIC DNA]</scope>
    <source>
        <strain evidence="8 9">SSB218315</strain>
    </source>
</reference>
<dbReference type="OrthoDB" id="9762883at2"/>
<dbReference type="PANTHER" id="PTHR30627:SF6">
    <property type="entry name" value="BETA-LACTAMASE YBXI-RELATED"/>
    <property type="match status" value="1"/>
</dbReference>
<dbReference type="InterPro" id="IPR012338">
    <property type="entry name" value="Beta-lactam/transpept-like"/>
</dbReference>
<evidence type="ECO:0000313" key="8">
    <source>
        <dbReference type="EMBL" id="ASD62663.1"/>
    </source>
</evidence>
<evidence type="ECO:0000259" key="7">
    <source>
        <dbReference type="Pfam" id="PF00905"/>
    </source>
</evidence>
<proteinExistence type="inferred from homology"/>
<dbReference type="Proteomes" id="UP000197003">
    <property type="component" value="Chromosome"/>
</dbReference>
<name>A0A1Z3N5C4_BDEBC</name>
<evidence type="ECO:0000256" key="6">
    <source>
        <dbReference type="ARBA" id="ARBA00023251"/>
    </source>
</evidence>
<keyword evidence="4" id="KW-0732">Signal</keyword>